<feature type="coiled-coil region" evidence="1">
    <location>
        <begin position="509"/>
        <end position="543"/>
    </location>
</feature>
<feature type="region of interest" description="Disordered" evidence="2">
    <location>
        <begin position="272"/>
        <end position="321"/>
    </location>
</feature>
<name>A0A6L2P239_TANCI</name>
<dbReference type="AlphaFoldDB" id="A0A6L2P239"/>
<gene>
    <name evidence="4" type="ORF">Tci_063073</name>
</gene>
<sequence length="688" mass="76704">CIRPDRAGAFPISEMYETDALASSWGCPKTKLLCENEKWDIPIVKCMPQTRSWGHKTSGSLTETPFEDFADNVPVTFRVHFVLLLFILFTFPFFLHHMSSGSQNPGDVVVSKFDMHVYTSVLTSDEVKNIVAEYATPLDLHPCVPPSMNRLSVDKIDAMPWRNQDSSVADPAPTGVRAEDILRLCENVIDLRPVHPAMLYAVGLTIWKHVGHHLVFKDSEGTVATSMSQFLKFPMVGGVCVGKGTALTANKVIPQHTTPPFPFRKAKARAVRKRAATARASQRTKKKTSPLSFALSDFEADESNRSGSDTHHSASPLNTIIPNEAELVTGGDGLILKSVNQAEEDTDQPLNNVEDTTKVNSLLSEHSPYFQHSNPSDEDTHNVRSKPAYTHASGSTGHRPLTFFVAGSSLRRDVGLPEPFVSAWNLTTHSILNDAESYQDMMINLATLAVRSQQSRLSDYKALQRSWFELGCGALAQIDILQWYEALNEDYGELFESYRSCRGVFDRKEADLTEKLAAMEKARDDLLDKDQEREERIKQLEADLASKTSSLIESEVVVNTLKGDLECLTVDLNQAKIVRHNYVRQLLSTVVQRLLSSGEYKKSLTDVFNLPIAVGWSEGVKAACSEEEAEAFLAIAIDYDPARKDTFMSEFDSLFDKSYLHVEKLVESFRLPFGRTCKIYGQKVPGLP</sequence>
<keyword evidence="3" id="KW-0812">Transmembrane</keyword>
<accession>A0A6L2P239</accession>
<evidence type="ECO:0000256" key="3">
    <source>
        <dbReference type="SAM" id="Phobius"/>
    </source>
</evidence>
<evidence type="ECO:0000256" key="2">
    <source>
        <dbReference type="SAM" id="MobiDB-lite"/>
    </source>
</evidence>
<comment type="caution">
    <text evidence="4">The sequence shown here is derived from an EMBL/GenBank/DDBJ whole genome shotgun (WGS) entry which is preliminary data.</text>
</comment>
<keyword evidence="1" id="KW-0175">Coiled coil</keyword>
<feature type="compositionally biased region" description="Basic and acidic residues" evidence="2">
    <location>
        <begin position="302"/>
        <end position="312"/>
    </location>
</feature>
<feature type="region of interest" description="Disordered" evidence="2">
    <location>
        <begin position="367"/>
        <end position="394"/>
    </location>
</feature>
<evidence type="ECO:0000313" key="4">
    <source>
        <dbReference type="EMBL" id="GEU91095.1"/>
    </source>
</evidence>
<feature type="compositionally biased region" description="Basic residues" evidence="2">
    <location>
        <begin position="272"/>
        <end position="288"/>
    </location>
</feature>
<feature type="transmembrane region" description="Helical" evidence="3">
    <location>
        <begin position="75"/>
        <end position="95"/>
    </location>
</feature>
<proteinExistence type="predicted"/>
<evidence type="ECO:0008006" key="5">
    <source>
        <dbReference type="Google" id="ProtNLM"/>
    </source>
</evidence>
<keyword evidence="3" id="KW-0472">Membrane</keyword>
<dbReference type="EMBL" id="BKCJ010010331">
    <property type="protein sequence ID" value="GEU91095.1"/>
    <property type="molecule type" value="Genomic_DNA"/>
</dbReference>
<keyword evidence="3" id="KW-1133">Transmembrane helix</keyword>
<evidence type="ECO:0000256" key="1">
    <source>
        <dbReference type="SAM" id="Coils"/>
    </source>
</evidence>
<protein>
    <recommendedName>
        <fullName evidence="5">Transposase (Putative), gypsy type</fullName>
    </recommendedName>
</protein>
<reference evidence="4" key="1">
    <citation type="journal article" date="2019" name="Sci. Rep.">
        <title>Draft genome of Tanacetum cinerariifolium, the natural source of mosquito coil.</title>
        <authorList>
            <person name="Yamashiro T."/>
            <person name="Shiraishi A."/>
            <person name="Satake H."/>
            <person name="Nakayama K."/>
        </authorList>
    </citation>
    <scope>NUCLEOTIDE SEQUENCE</scope>
</reference>
<organism evidence="4">
    <name type="scientific">Tanacetum cinerariifolium</name>
    <name type="common">Dalmatian daisy</name>
    <name type="synonym">Chrysanthemum cinerariifolium</name>
    <dbReference type="NCBI Taxonomy" id="118510"/>
    <lineage>
        <taxon>Eukaryota</taxon>
        <taxon>Viridiplantae</taxon>
        <taxon>Streptophyta</taxon>
        <taxon>Embryophyta</taxon>
        <taxon>Tracheophyta</taxon>
        <taxon>Spermatophyta</taxon>
        <taxon>Magnoliopsida</taxon>
        <taxon>eudicotyledons</taxon>
        <taxon>Gunneridae</taxon>
        <taxon>Pentapetalae</taxon>
        <taxon>asterids</taxon>
        <taxon>campanulids</taxon>
        <taxon>Asterales</taxon>
        <taxon>Asteraceae</taxon>
        <taxon>Asteroideae</taxon>
        <taxon>Anthemideae</taxon>
        <taxon>Anthemidinae</taxon>
        <taxon>Tanacetum</taxon>
    </lineage>
</organism>
<feature type="non-terminal residue" evidence="4">
    <location>
        <position position="1"/>
    </location>
</feature>